<feature type="compositionally biased region" description="Polar residues" evidence="1">
    <location>
        <begin position="68"/>
        <end position="78"/>
    </location>
</feature>
<evidence type="ECO:0000313" key="3">
    <source>
        <dbReference type="Proteomes" id="UP000463951"/>
    </source>
</evidence>
<evidence type="ECO:0000256" key="1">
    <source>
        <dbReference type="SAM" id="MobiDB-lite"/>
    </source>
</evidence>
<reference evidence="2 3" key="1">
    <citation type="journal article" date="2020" name="Int. J. Syst. Evol. Microbiol.">
        <title>Reclassification of Streptomyces castelarensis and Streptomyces sporoclivatus as later heterotypic synonyms of Streptomyces antimycoticus.</title>
        <authorList>
            <person name="Komaki H."/>
            <person name="Tamura T."/>
        </authorList>
    </citation>
    <scope>NUCLEOTIDE SEQUENCE [LARGE SCALE GENOMIC DNA]</scope>
    <source>
        <strain evidence="2 3">NBRC 100767</strain>
    </source>
</reference>
<evidence type="ECO:0000313" key="2">
    <source>
        <dbReference type="EMBL" id="BBJ37849.1"/>
    </source>
</evidence>
<name>A0A499UL51_9ACTN</name>
<protein>
    <submittedName>
        <fullName evidence="2">Uncharacterized protein</fullName>
    </submittedName>
</protein>
<organism evidence="2 3">
    <name type="scientific">Streptomyces antimycoticus</name>
    <dbReference type="NCBI Taxonomy" id="68175"/>
    <lineage>
        <taxon>Bacteria</taxon>
        <taxon>Bacillati</taxon>
        <taxon>Actinomycetota</taxon>
        <taxon>Actinomycetes</taxon>
        <taxon>Kitasatosporales</taxon>
        <taxon>Streptomycetaceae</taxon>
        <taxon>Streptomyces</taxon>
        <taxon>Streptomyces violaceusniger group</taxon>
    </lineage>
</organism>
<proteinExistence type="predicted"/>
<feature type="region of interest" description="Disordered" evidence="1">
    <location>
        <begin position="47"/>
        <end position="78"/>
    </location>
</feature>
<dbReference type="Proteomes" id="UP000463951">
    <property type="component" value="Chromosome"/>
</dbReference>
<sequence length="93" mass="10410">MTPRRPPDERDDHRPARLLKTLDARLTQAQGGELGHLDFLQVPHPTRLRHRPGRLDPPAAPHGRETLSLGSHANNPVVPTTDEIQTLYAQLYG</sequence>
<gene>
    <name evidence="2" type="ORF">SSPO_005670</name>
</gene>
<accession>A0A499UL51</accession>
<dbReference type="EMBL" id="AP019620">
    <property type="protein sequence ID" value="BBJ37849.1"/>
    <property type="molecule type" value="Genomic_DNA"/>
</dbReference>
<dbReference type="AlphaFoldDB" id="A0A499UL51"/>